<dbReference type="InterPro" id="IPR003789">
    <property type="entry name" value="Asn/Gln_tRNA_amidoTrase-B-like"/>
</dbReference>
<gene>
    <name evidence="1" type="ORF">JCM31826_03950</name>
</gene>
<name>A0A401XIU6_9FLAO</name>
<keyword evidence="1" id="KW-0808">Transferase</keyword>
<dbReference type="OrthoDB" id="9788127at2"/>
<protein>
    <submittedName>
        <fullName evidence="1">Aspartyl-tRNA amidotransferase subunit B</fullName>
    </submittedName>
</protein>
<proteinExistence type="predicted"/>
<organism evidence="1 2">
    <name type="scientific">Thermaurantimonas aggregans</name>
    <dbReference type="NCBI Taxonomy" id="2173829"/>
    <lineage>
        <taxon>Bacteria</taxon>
        <taxon>Pseudomonadati</taxon>
        <taxon>Bacteroidota</taxon>
        <taxon>Flavobacteriia</taxon>
        <taxon>Flavobacteriales</taxon>
        <taxon>Schleiferiaceae</taxon>
        <taxon>Thermaurantimonas</taxon>
    </lineage>
</organism>
<dbReference type="Gene3D" id="1.10.1510.10">
    <property type="entry name" value="Uncharacterised protein YqeY/AIM41 PF09424, N-terminal domain"/>
    <property type="match status" value="1"/>
</dbReference>
<dbReference type="SUPFAM" id="SSF89095">
    <property type="entry name" value="GatB/YqeY motif"/>
    <property type="match status" value="1"/>
</dbReference>
<dbReference type="InterPro" id="IPR023168">
    <property type="entry name" value="GatB_Yqey_C_2"/>
</dbReference>
<dbReference type="GO" id="GO:0016740">
    <property type="term" value="F:transferase activity"/>
    <property type="evidence" value="ECO:0007669"/>
    <property type="project" value="UniProtKB-KW"/>
</dbReference>
<dbReference type="InterPro" id="IPR042184">
    <property type="entry name" value="YqeY/Aim41_N"/>
</dbReference>
<dbReference type="EMBL" id="BHZE01000003">
    <property type="protein sequence ID" value="GCD76913.1"/>
    <property type="molecule type" value="Genomic_DNA"/>
</dbReference>
<keyword evidence="2" id="KW-1185">Reference proteome</keyword>
<dbReference type="PANTHER" id="PTHR28055">
    <property type="entry name" value="ALTERED INHERITANCE OF MITOCHONDRIA PROTEIN 41, MITOCHONDRIAL"/>
    <property type="match status" value="1"/>
</dbReference>
<reference evidence="1 2" key="1">
    <citation type="submission" date="2018-11" db="EMBL/GenBank/DDBJ databases">
        <title>Schleiferia aggregans sp. nov., a moderately thermophilic heterotrophic bacterium isolated from microbial mats at a terrestrial hot spring.</title>
        <authorList>
            <person name="Iino T."/>
            <person name="Ohkuma M."/>
            <person name="Haruta S."/>
        </authorList>
    </citation>
    <scope>NUCLEOTIDE SEQUENCE [LARGE SCALE GENOMIC DNA]</scope>
    <source>
        <strain evidence="1 2">LA</strain>
    </source>
</reference>
<dbReference type="InterPro" id="IPR019004">
    <property type="entry name" value="YqeY/Aim41"/>
</dbReference>
<dbReference type="Pfam" id="PF09424">
    <property type="entry name" value="YqeY"/>
    <property type="match status" value="1"/>
</dbReference>
<evidence type="ECO:0000313" key="1">
    <source>
        <dbReference type="EMBL" id="GCD76913.1"/>
    </source>
</evidence>
<comment type="caution">
    <text evidence="1">The sequence shown here is derived from an EMBL/GenBank/DDBJ whole genome shotgun (WGS) entry which is preliminary data.</text>
</comment>
<dbReference type="GO" id="GO:0016884">
    <property type="term" value="F:carbon-nitrogen ligase activity, with glutamine as amido-N-donor"/>
    <property type="evidence" value="ECO:0007669"/>
    <property type="project" value="InterPro"/>
</dbReference>
<dbReference type="RefSeq" id="WP_124396986.1">
    <property type="nucleotide sequence ID" value="NZ_BHZE01000003.1"/>
</dbReference>
<accession>A0A401XIU6</accession>
<dbReference type="PANTHER" id="PTHR28055:SF1">
    <property type="entry name" value="ALTERED INHERITANCE OF MITOCHONDRIA PROTEIN 41, MITOCHONDRIAL"/>
    <property type="match status" value="1"/>
</dbReference>
<dbReference type="AlphaFoldDB" id="A0A401XIU6"/>
<dbReference type="Gene3D" id="1.10.10.410">
    <property type="match status" value="1"/>
</dbReference>
<evidence type="ECO:0000313" key="2">
    <source>
        <dbReference type="Proteomes" id="UP000286715"/>
    </source>
</evidence>
<sequence>MSLENQINEKIKEAMKAKDKDRLNALRAIKSAILLAHTEKGATDTLSEDTEVKILQKLHKQRKESYEIFIQQNREDLAAEELAQMRVIEEFLPKPLTEEELHEEVSKLIQELGASSPADFGKVMGVASKKLAGRADGKAISEAVKKLLNK</sequence>
<dbReference type="Proteomes" id="UP000286715">
    <property type="component" value="Unassembled WGS sequence"/>
</dbReference>